<dbReference type="PANTHER" id="PTHR13261">
    <property type="entry name" value="BRCA2 AND CDKN1A INTERACTING PROTEIN"/>
    <property type="match status" value="1"/>
</dbReference>
<proteinExistence type="inferred from homology"/>
<gene>
    <name evidence="4" type="ORF">SeMB42_g04113</name>
</gene>
<dbReference type="PANTHER" id="PTHR13261:SF0">
    <property type="entry name" value="BRCA2 AND CDKN1A-INTERACTING PROTEIN"/>
    <property type="match status" value="1"/>
</dbReference>
<dbReference type="Proteomes" id="UP000317494">
    <property type="component" value="Unassembled WGS sequence"/>
</dbReference>
<dbReference type="GO" id="GO:0005634">
    <property type="term" value="C:nucleus"/>
    <property type="evidence" value="ECO:0007669"/>
    <property type="project" value="TreeGrafter"/>
</dbReference>
<protein>
    <recommendedName>
        <fullName evidence="6">Protein BCP1</fullName>
    </recommendedName>
</protein>
<feature type="region of interest" description="Disordered" evidence="2">
    <location>
        <begin position="149"/>
        <end position="175"/>
    </location>
</feature>
<feature type="region of interest" description="Disordered" evidence="2">
    <location>
        <begin position="357"/>
        <end position="389"/>
    </location>
</feature>
<name>A0A507D1F4_9FUNG</name>
<feature type="compositionally biased region" description="Low complexity" evidence="2">
    <location>
        <begin position="380"/>
        <end position="389"/>
    </location>
</feature>
<keyword evidence="5" id="KW-1185">Reference proteome</keyword>
<dbReference type="AlphaFoldDB" id="A0A507D1F4"/>
<evidence type="ECO:0000256" key="1">
    <source>
        <dbReference type="ARBA" id="ARBA00006781"/>
    </source>
</evidence>
<evidence type="ECO:0000256" key="2">
    <source>
        <dbReference type="SAM" id="MobiDB-lite"/>
    </source>
</evidence>
<feature type="signal peptide" evidence="3">
    <location>
        <begin position="1"/>
        <end position="16"/>
    </location>
</feature>
<comment type="similarity">
    <text evidence="1">Belongs to the BCP1 family.</text>
</comment>
<sequence length="460" mass="50701">MQVLLLITNLIVMSYAAPAPQAPVNSYPPWLPAGYSAVASPPAGYPYASAYPAGYPSTTASAISSCYQTCTSLASAAPTAYTPCLTNCAAAYSPYSGTPYLVRTAAIEGASLGIAQTPGSSPVAPDIEHHVALLTVLSLMTDELFKKRKRNADKEPPSPSSTPQSVNANDSDDYDDDDEAKEVIDIIFDFFDPKEVDFHGLKSLLSQTFGTTNNDTDVHHSISIPDLANLIISQPHIGSTVKAEEQLDPYAVVTVINLSAHKHEHCVKALRTYLSERAKSSNNAEATSSFTELLNKDNDDNDVGWIINERLINMPPQVALPAWRMLMEEMQWAVEDGERYEFQHFVIISKTYREVESEVDGPQEANGNGNAVRGKKRKSSSGASHDATSSPIYYFQSEDEIFEKRCEHYFDYTFDNDSQVSDSRRVFAEMGIEPARRVFLLHKDVMKDVMADLERLLSTE</sequence>
<feature type="chain" id="PRO_5021454202" description="Protein BCP1" evidence="3">
    <location>
        <begin position="17"/>
        <end position="460"/>
    </location>
</feature>
<keyword evidence="3" id="KW-0732">Signal</keyword>
<evidence type="ECO:0008006" key="6">
    <source>
        <dbReference type="Google" id="ProtNLM"/>
    </source>
</evidence>
<evidence type="ECO:0000313" key="4">
    <source>
        <dbReference type="EMBL" id="TPX45060.1"/>
    </source>
</evidence>
<evidence type="ECO:0000313" key="5">
    <source>
        <dbReference type="Proteomes" id="UP000317494"/>
    </source>
</evidence>
<dbReference type="VEuPathDB" id="FungiDB:SeMB42_g04113"/>
<dbReference type="STRING" id="286115.A0A507D1F4"/>
<accession>A0A507D1F4</accession>
<organism evidence="4 5">
    <name type="scientific">Synchytrium endobioticum</name>
    <dbReference type="NCBI Taxonomy" id="286115"/>
    <lineage>
        <taxon>Eukaryota</taxon>
        <taxon>Fungi</taxon>
        <taxon>Fungi incertae sedis</taxon>
        <taxon>Chytridiomycota</taxon>
        <taxon>Chytridiomycota incertae sedis</taxon>
        <taxon>Chytridiomycetes</taxon>
        <taxon>Synchytriales</taxon>
        <taxon>Synchytriaceae</taxon>
        <taxon>Synchytrium</taxon>
    </lineage>
</organism>
<dbReference type="Pfam" id="PF13862">
    <property type="entry name" value="BCCIP"/>
    <property type="match status" value="1"/>
</dbReference>
<dbReference type="EMBL" id="QEAN01000160">
    <property type="protein sequence ID" value="TPX45060.1"/>
    <property type="molecule type" value="Genomic_DNA"/>
</dbReference>
<dbReference type="InterPro" id="IPR025602">
    <property type="entry name" value="BCP1_family"/>
</dbReference>
<evidence type="ECO:0000256" key="3">
    <source>
        <dbReference type="SAM" id="SignalP"/>
    </source>
</evidence>
<reference evidence="4 5" key="1">
    <citation type="journal article" date="2019" name="Sci. Rep.">
        <title>Comparative genomics of chytrid fungi reveal insights into the obligate biotrophic and pathogenic lifestyle of Synchytrium endobioticum.</title>
        <authorList>
            <person name="van de Vossenberg B.T.L.H."/>
            <person name="Warris S."/>
            <person name="Nguyen H.D.T."/>
            <person name="van Gent-Pelzer M.P.E."/>
            <person name="Joly D.L."/>
            <person name="van de Geest H.C."/>
            <person name="Bonants P.J.M."/>
            <person name="Smith D.S."/>
            <person name="Levesque C.A."/>
            <person name="van der Lee T.A.J."/>
        </authorList>
    </citation>
    <scope>NUCLEOTIDE SEQUENCE [LARGE SCALE GENOMIC DNA]</scope>
    <source>
        <strain evidence="4 5">MB42</strain>
    </source>
</reference>
<comment type="caution">
    <text evidence="4">The sequence shown here is derived from an EMBL/GenBank/DDBJ whole genome shotgun (WGS) entry which is preliminary data.</text>
</comment>